<feature type="transmembrane region" description="Helical" evidence="5">
    <location>
        <begin position="265"/>
        <end position="283"/>
    </location>
</feature>
<feature type="transmembrane region" description="Helical" evidence="5">
    <location>
        <begin position="50"/>
        <end position="71"/>
    </location>
</feature>
<dbReference type="GeneID" id="59373208"/>
<keyword evidence="4 5" id="KW-0472">Membrane</keyword>
<comment type="similarity">
    <text evidence="5">Belongs to the SURF1 family.</text>
</comment>
<dbReference type="RefSeq" id="XP_036634456.1">
    <property type="nucleotide sequence ID" value="XM_036772983.1"/>
</dbReference>
<protein>
    <recommendedName>
        <fullName evidence="5">SURF1-like protein</fullName>
    </recommendedName>
</protein>
<organism evidence="6 7">
    <name type="scientific">Pleurotus ostreatus</name>
    <name type="common">Oyster mushroom</name>
    <name type="synonym">White-rot fungus</name>
    <dbReference type="NCBI Taxonomy" id="5322"/>
    <lineage>
        <taxon>Eukaryota</taxon>
        <taxon>Fungi</taxon>
        <taxon>Dikarya</taxon>
        <taxon>Basidiomycota</taxon>
        <taxon>Agaricomycotina</taxon>
        <taxon>Agaricomycetes</taxon>
        <taxon>Agaricomycetidae</taxon>
        <taxon>Agaricales</taxon>
        <taxon>Pleurotineae</taxon>
        <taxon>Pleurotaceae</taxon>
        <taxon>Pleurotus</taxon>
    </lineage>
</organism>
<evidence type="ECO:0000256" key="2">
    <source>
        <dbReference type="ARBA" id="ARBA00022692"/>
    </source>
</evidence>
<evidence type="ECO:0000256" key="1">
    <source>
        <dbReference type="ARBA" id="ARBA00004370"/>
    </source>
</evidence>
<evidence type="ECO:0000256" key="3">
    <source>
        <dbReference type="ARBA" id="ARBA00022989"/>
    </source>
</evidence>
<keyword evidence="5" id="KW-0999">Mitochondrion inner membrane</keyword>
<dbReference type="GO" id="GO:0005743">
    <property type="term" value="C:mitochondrial inner membrane"/>
    <property type="evidence" value="ECO:0007669"/>
    <property type="project" value="UniProtKB-SubCell"/>
</dbReference>
<reference evidence="6" key="1">
    <citation type="submission" date="2019-07" db="EMBL/GenBank/DDBJ databases">
        <authorList>
            <person name="Palmer J.M."/>
        </authorList>
    </citation>
    <scope>NUCLEOTIDE SEQUENCE</scope>
    <source>
        <strain evidence="6">PC9</strain>
    </source>
</reference>
<keyword evidence="2 5" id="KW-0812">Transmembrane</keyword>
<dbReference type="PANTHER" id="PTHR23427">
    <property type="entry name" value="SURFEIT LOCUS PROTEIN"/>
    <property type="match status" value="1"/>
</dbReference>
<gene>
    <name evidence="6" type="primary">SHY1</name>
    <name evidence="6" type="ORF">PC9H_003390</name>
</gene>
<evidence type="ECO:0000256" key="5">
    <source>
        <dbReference type="RuleBase" id="RU363076"/>
    </source>
</evidence>
<proteinExistence type="inferred from homology"/>
<evidence type="ECO:0000313" key="6">
    <source>
        <dbReference type="EMBL" id="KAF7436557.1"/>
    </source>
</evidence>
<dbReference type="Proteomes" id="UP000623687">
    <property type="component" value="Unassembled WGS sequence"/>
</dbReference>
<dbReference type="PROSITE" id="PS50895">
    <property type="entry name" value="SURF1"/>
    <property type="match status" value="1"/>
</dbReference>
<dbReference type="GO" id="GO:0033617">
    <property type="term" value="P:mitochondrial respiratory chain complex IV assembly"/>
    <property type="evidence" value="ECO:0007669"/>
    <property type="project" value="TreeGrafter"/>
</dbReference>
<comment type="function">
    <text evidence="5">Probably involved in the biogenesis of the COX complex.</text>
</comment>
<accession>A0A8H7A0W4</accession>
<dbReference type="CDD" id="cd06662">
    <property type="entry name" value="SURF1"/>
    <property type="match status" value="1"/>
</dbReference>
<evidence type="ECO:0000256" key="4">
    <source>
        <dbReference type="ARBA" id="ARBA00023136"/>
    </source>
</evidence>
<name>A0A8H7A0W4_PLEOS</name>
<dbReference type="PANTHER" id="PTHR23427:SF2">
    <property type="entry name" value="SURFEIT LOCUS PROTEIN 1"/>
    <property type="match status" value="1"/>
</dbReference>
<dbReference type="InterPro" id="IPR045214">
    <property type="entry name" value="Surf1/Surf4"/>
</dbReference>
<dbReference type="OrthoDB" id="10040024at2759"/>
<evidence type="ECO:0000313" key="7">
    <source>
        <dbReference type="Proteomes" id="UP000623687"/>
    </source>
</evidence>
<dbReference type="Pfam" id="PF02104">
    <property type="entry name" value="SURF1"/>
    <property type="match status" value="1"/>
</dbReference>
<dbReference type="EMBL" id="JACETU010000002">
    <property type="protein sequence ID" value="KAF7436557.1"/>
    <property type="molecule type" value="Genomic_DNA"/>
</dbReference>
<keyword evidence="7" id="KW-1185">Reference proteome</keyword>
<sequence>MLPWLRFRSLRPGNIGCTPWRAFHSTPKPNFLRRARINVPALYKPRQESWLTPTMILLGIMPFFTFALGTWQMQRLKWKINLIDELEEKLQLAPLTLPKRINLSVLPEFIWRKVKISGRWDHAHTMLLTLRVREGIHGVHVVTPLIRSDGTTLIVDRGFVSNDHIQDFLALEDPGKVELLGMLRTSQPRNSFTPDNKPDAGEWYWTDVDAMAQYAGGEEADVQPVFIEEVFEGHAGEAASMLAKGIPIGRPPTVTLRNAHLSYVLTWYLLSGLTTFMFARLVIAKKRFPGKQLPRF</sequence>
<keyword evidence="3 5" id="KW-1133">Transmembrane helix</keyword>
<dbReference type="VEuPathDB" id="FungiDB:PC9H_003390"/>
<comment type="caution">
    <text evidence="6">The sequence shown here is derived from an EMBL/GenBank/DDBJ whole genome shotgun (WGS) entry which is preliminary data.</text>
</comment>
<comment type="subcellular location">
    <subcellularLocation>
        <location evidence="1">Membrane</location>
    </subcellularLocation>
    <subcellularLocation>
        <location evidence="5">Mitochondrion inner membrane</location>
        <topology evidence="5">Multi-pass membrane protein</topology>
    </subcellularLocation>
</comment>
<keyword evidence="5" id="KW-0496">Mitochondrion</keyword>
<dbReference type="InterPro" id="IPR002994">
    <property type="entry name" value="Surf1/Shy1"/>
</dbReference>
<dbReference type="AlphaFoldDB" id="A0A8H7A0W4"/>